<dbReference type="EMBL" id="CP019641">
    <property type="protein sequence ID" value="AQQ55232.1"/>
    <property type="molecule type" value="Genomic_DNA"/>
</dbReference>
<sequence>MKRLPTVEEAKKEIQFLQQFVQLTEEHEEDTLEKRVVKLYATHGSIKTVADVLNMERENQLEPIEPSFIRDIIQSKPSDSLHQLIRAYYLKKTRHMRKKTTRKSAW</sequence>
<dbReference type="AlphaFoldDB" id="A0A1Q2L5N5"/>
<evidence type="ECO:0000313" key="1">
    <source>
        <dbReference type="EMBL" id="AQQ55232.1"/>
    </source>
</evidence>
<name>A0A1Q2L5N5_9BACL</name>
<accession>A0A1Q2L5N5</accession>
<evidence type="ECO:0000313" key="2">
    <source>
        <dbReference type="Proteomes" id="UP000188184"/>
    </source>
</evidence>
<geneLocation type="plasmid" evidence="1 2">
    <name>unnamed1</name>
</geneLocation>
<organism evidence="1 2">
    <name type="scientific">Planococcus lenghuensis</name>
    <dbReference type="NCBI Taxonomy" id="2213202"/>
    <lineage>
        <taxon>Bacteria</taxon>
        <taxon>Bacillati</taxon>
        <taxon>Bacillota</taxon>
        <taxon>Bacilli</taxon>
        <taxon>Bacillales</taxon>
        <taxon>Caryophanaceae</taxon>
        <taxon>Planococcus</taxon>
    </lineage>
</organism>
<dbReference type="OrthoDB" id="2428825at2"/>
<reference evidence="1 2" key="1">
    <citation type="submission" date="2017-02" db="EMBL/GenBank/DDBJ databases">
        <title>The complete genomic sequence of a novel cold adapted crude oil-degrading bacterium Planococcus qaidamina Y42.</title>
        <authorList>
            <person name="Yang R."/>
        </authorList>
    </citation>
    <scope>NUCLEOTIDE SEQUENCE [LARGE SCALE GENOMIC DNA]</scope>
    <source>
        <strain evidence="1 2">Y42</strain>
        <plasmid evidence="1 2">unnamed1</plasmid>
    </source>
</reference>
<dbReference type="KEGG" id="pmar:B0X71_18785"/>
<gene>
    <name evidence="1" type="ORF">B0X71_18785</name>
</gene>
<dbReference type="RefSeq" id="WP_077591094.1">
    <property type="nucleotide sequence ID" value="NZ_CP019641.1"/>
</dbReference>
<proteinExistence type="predicted"/>
<keyword evidence="1" id="KW-0614">Plasmid</keyword>
<protein>
    <submittedName>
        <fullName evidence="1">Uncharacterized protein</fullName>
    </submittedName>
</protein>
<keyword evidence="2" id="KW-1185">Reference proteome</keyword>
<dbReference type="Proteomes" id="UP000188184">
    <property type="component" value="Plasmid unnamed1"/>
</dbReference>